<evidence type="ECO:0000313" key="3">
    <source>
        <dbReference type="EMBL" id="EJU02327.1"/>
    </source>
</evidence>
<organism evidence="3 4">
    <name type="scientific">Dacryopinax primogenitus (strain DJM 731)</name>
    <name type="common">Brown rot fungus</name>
    <dbReference type="NCBI Taxonomy" id="1858805"/>
    <lineage>
        <taxon>Eukaryota</taxon>
        <taxon>Fungi</taxon>
        <taxon>Dikarya</taxon>
        <taxon>Basidiomycota</taxon>
        <taxon>Agaricomycotina</taxon>
        <taxon>Dacrymycetes</taxon>
        <taxon>Dacrymycetales</taxon>
        <taxon>Dacrymycetaceae</taxon>
        <taxon>Dacryopinax</taxon>
    </lineage>
</organism>
<sequence length="175" mass="19721">MPAEHRVLTILCMCSQHFMVAGVAAAKEEEVGHELSDMEEGKASKGDGNHWSNVIASALWQHAAAGLLVWDKFCGHADGFEDGWEAEAAREKAEKLKELKKSRSWGGWFWTGMMIVLRWLVWVLSHIFNSKEYNDAMVKHKYKWLAFTFVSIIAIACGVNPIDVLLKVINSWAES</sequence>
<protein>
    <submittedName>
        <fullName evidence="3">Uncharacterized protein</fullName>
    </submittedName>
</protein>
<reference evidence="3 4" key="1">
    <citation type="journal article" date="2012" name="Science">
        <title>The Paleozoic origin of enzymatic lignin decomposition reconstructed from 31 fungal genomes.</title>
        <authorList>
            <person name="Floudas D."/>
            <person name="Binder M."/>
            <person name="Riley R."/>
            <person name="Barry K."/>
            <person name="Blanchette R.A."/>
            <person name="Henrissat B."/>
            <person name="Martinez A.T."/>
            <person name="Otillar R."/>
            <person name="Spatafora J.W."/>
            <person name="Yadav J.S."/>
            <person name="Aerts A."/>
            <person name="Benoit I."/>
            <person name="Boyd A."/>
            <person name="Carlson A."/>
            <person name="Copeland A."/>
            <person name="Coutinho P.M."/>
            <person name="de Vries R.P."/>
            <person name="Ferreira P."/>
            <person name="Findley K."/>
            <person name="Foster B."/>
            <person name="Gaskell J."/>
            <person name="Glotzer D."/>
            <person name="Gorecki P."/>
            <person name="Heitman J."/>
            <person name="Hesse C."/>
            <person name="Hori C."/>
            <person name="Igarashi K."/>
            <person name="Jurgens J.A."/>
            <person name="Kallen N."/>
            <person name="Kersten P."/>
            <person name="Kohler A."/>
            <person name="Kuees U."/>
            <person name="Kumar T.K.A."/>
            <person name="Kuo A."/>
            <person name="LaButti K."/>
            <person name="Larrondo L.F."/>
            <person name="Lindquist E."/>
            <person name="Ling A."/>
            <person name="Lombard V."/>
            <person name="Lucas S."/>
            <person name="Lundell T."/>
            <person name="Martin R."/>
            <person name="McLaughlin D.J."/>
            <person name="Morgenstern I."/>
            <person name="Morin E."/>
            <person name="Murat C."/>
            <person name="Nagy L.G."/>
            <person name="Nolan M."/>
            <person name="Ohm R.A."/>
            <person name="Patyshakuliyeva A."/>
            <person name="Rokas A."/>
            <person name="Ruiz-Duenas F.J."/>
            <person name="Sabat G."/>
            <person name="Salamov A."/>
            <person name="Samejima M."/>
            <person name="Schmutz J."/>
            <person name="Slot J.C."/>
            <person name="St John F."/>
            <person name="Stenlid J."/>
            <person name="Sun H."/>
            <person name="Sun S."/>
            <person name="Syed K."/>
            <person name="Tsang A."/>
            <person name="Wiebenga A."/>
            <person name="Young D."/>
            <person name="Pisabarro A."/>
            <person name="Eastwood D.C."/>
            <person name="Martin F."/>
            <person name="Cullen D."/>
            <person name="Grigoriev I.V."/>
            <person name="Hibbett D.S."/>
        </authorList>
    </citation>
    <scope>NUCLEOTIDE SEQUENCE [LARGE SCALE GENOMIC DNA]</scope>
    <source>
        <strain evidence="3 4">DJM-731 SS1</strain>
    </source>
</reference>
<feature type="transmembrane region" description="Helical" evidence="1">
    <location>
        <begin position="105"/>
        <end position="124"/>
    </location>
</feature>
<dbReference type="RefSeq" id="XP_040629221.1">
    <property type="nucleotide sequence ID" value="XM_040771124.1"/>
</dbReference>
<keyword evidence="1" id="KW-1133">Transmembrane helix</keyword>
<dbReference type="GeneID" id="63686186"/>
<keyword evidence="1" id="KW-0812">Transmembrane</keyword>
<dbReference type="EMBL" id="JH795862">
    <property type="protein sequence ID" value="EJU02327.1"/>
    <property type="molecule type" value="Genomic_DNA"/>
</dbReference>
<feature type="signal peptide" evidence="2">
    <location>
        <begin position="1"/>
        <end position="25"/>
    </location>
</feature>
<evidence type="ECO:0000256" key="2">
    <source>
        <dbReference type="SAM" id="SignalP"/>
    </source>
</evidence>
<keyword evidence="4" id="KW-1185">Reference proteome</keyword>
<evidence type="ECO:0000256" key="1">
    <source>
        <dbReference type="SAM" id="Phobius"/>
    </source>
</evidence>
<name>M5G8Y1_DACPD</name>
<feature type="transmembrane region" description="Helical" evidence="1">
    <location>
        <begin position="144"/>
        <end position="166"/>
    </location>
</feature>
<proteinExistence type="predicted"/>
<keyword evidence="1" id="KW-0472">Membrane</keyword>
<dbReference type="AlphaFoldDB" id="M5G8Y1"/>
<evidence type="ECO:0000313" key="4">
    <source>
        <dbReference type="Proteomes" id="UP000030653"/>
    </source>
</evidence>
<dbReference type="Proteomes" id="UP000030653">
    <property type="component" value="Unassembled WGS sequence"/>
</dbReference>
<feature type="chain" id="PRO_5004067671" evidence="2">
    <location>
        <begin position="26"/>
        <end position="175"/>
    </location>
</feature>
<gene>
    <name evidence="3" type="ORF">DACRYDRAFT_15630</name>
</gene>
<accession>M5G8Y1</accession>
<dbReference type="HOGENOM" id="CLU_1835109_0_0_1"/>
<keyword evidence="2" id="KW-0732">Signal</keyword>